<reference evidence="1" key="1">
    <citation type="submission" date="2020-08" db="EMBL/GenBank/DDBJ databases">
        <title>Multicomponent nature underlies the extraordinary mechanical properties of spider dragline silk.</title>
        <authorList>
            <person name="Kono N."/>
            <person name="Nakamura H."/>
            <person name="Mori M."/>
            <person name="Yoshida Y."/>
            <person name="Ohtoshi R."/>
            <person name="Malay A.D."/>
            <person name="Moran D.A.P."/>
            <person name="Tomita M."/>
            <person name="Numata K."/>
            <person name="Arakawa K."/>
        </authorList>
    </citation>
    <scope>NUCLEOTIDE SEQUENCE</scope>
</reference>
<gene>
    <name evidence="1" type="ORF">NPIL_274131</name>
</gene>
<dbReference type="AlphaFoldDB" id="A0A8X6NR16"/>
<proteinExistence type="predicted"/>
<evidence type="ECO:0000313" key="1">
    <source>
        <dbReference type="EMBL" id="GFT27305.1"/>
    </source>
</evidence>
<sequence length="104" mass="12082">MLFPLAQSFRPKPKAVQKVVHHGRLYFRLRILCTICTRVVLLYTFIHRLQIVGNECLLAQCFLHKKKRITERNSYLAREASRSSICIGCQAKNESRQTACWCGD</sequence>
<dbReference type="Proteomes" id="UP000887013">
    <property type="component" value="Unassembled WGS sequence"/>
</dbReference>
<accession>A0A8X6NR16</accession>
<organism evidence="1 2">
    <name type="scientific">Nephila pilipes</name>
    <name type="common">Giant wood spider</name>
    <name type="synonym">Nephila maculata</name>
    <dbReference type="NCBI Taxonomy" id="299642"/>
    <lineage>
        <taxon>Eukaryota</taxon>
        <taxon>Metazoa</taxon>
        <taxon>Ecdysozoa</taxon>
        <taxon>Arthropoda</taxon>
        <taxon>Chelicerata</taxon>
        <taxon>Arachnida</taxon>
        <taxon>Araneae</taxon>
        <taxon>Araneomorphae</taxon>
        <taxon>Entelegynae</taxon>
        <taxon>Araneoidea</taxon>
        <taxon>Nephilidae</taxon>
        <taxon>Nephila</taxon>
    </lineage>
</organism>
<evidence type="ECO:0000313" key="2">
    <source>
        <dbReference type="Proteomes" id="UP000887013"/>
    </source>
</evidence>
<feature type="non-terminal residue" evidence="1">
    <location>
        <position position="104"/>
    </location>
</feature>
<keyword evidence="2" id="KW-1185">Reference proteome</keyword>
<dbReference type="EMBL" id="BMAW01107050">
    <property type="protein sequence ID" value="GFT27305.1"/>
    <property type="molecule type" value="Genomic_DNA"/>
</dbReference>
<protein>
    <submittedName>
        <fullName evidence="1">Uncharacterized protein</fullName>
    </submittedName>
</protein>
<dbReference type="OrthoDB" id="10617639at2759"/>
<comment type="caution">
    <text evidence="1">The sequence shown here is derived from an EMBL/GenBank/DDBJ whole genome shotgun (WGS) entry which is preliminary data.</text>
</comment>
<name>A0A8X6NR16_NEPPI</name>